<reference evidence="2 3" key="1">
    <citation type="submission" date="2015-03" db="EMBL/GenBank/DDBJ databases">
        <authorList>
            <person name="Abdul Halim M."/>
        </authorList>
    </citation>
    <scope>NUCLEOTIDE SEQUENCE [LARGE SCALE GENOMIC DNA]</scope>
    <source>
        <strain evidence="2 3">ATCC 35681</strain>
    </source>
</reference>
<evidence type="ECO:0000313" key="2">
    <source>
        <dbReference type="EMBL" id="AKG33919.1"/>
    </source>
</evidence>
<dbReference type="OrthoDB" id="2678247at2"/>
<sequence length="174" mass="19320">MLLKKTFVMPVLVLLLLSLISTASTTLTRAVAQSIGPAQQLTVYIHSLQPDGNKVILTADEINWYEGAEADRVFAQREPEAAQEIDGVPDGYYIVNDSDTLTEYPLAEHVDIKTQIFDHTGIPGDLDIIWNEAVDLNTFLNKFGDTDVVDLSQFPYHITVQDGKVTAIVQQYIP</sequence>
<protein>
    <submittedName>
        <fullName evidence="2">Uncharacterized protein</fullName>
    </submittedName>
</protein>
<feature type="signal peptide" evidence="1">
    <location>
        <begin position="1"/>
        <end position="23"/>
    </location>
</feature>
<feature type="chain" id="PRO_5038784680" evidence="1">
    <location>
        <begin position="24"/>
        <end position="174"/>
    </location>
</feature>
<proteinExistence type="predicted"/>
<evidence type="ECO:0000256" key="1">
    <source>
        <dbReference type="SAM" id="SignalP"/>
    </source>
</evidence>
<dbReference type="RefSeq" id="WP_036637989.1">
    <property type="nucleotide sequence ID" value="NZ_ASQQ01000016.1"/>
</dbReference>
<name>A0A0F7F7D7_PAEDU</name>
<organism evidence="2 3">
    <name type="scientific">Paenibacillus durus ATCC 35681</name>
    <dbReference type="NCBI Taxonomy" id="1333534"/>
    <lineage>
        <taxon>Bacteria</taxon>
        <taxon>Bacillati</taxon>
        <taxon>Bacillota</taxon>
        <taxon>Bacilli</taxon>
        <taxon>Bacillales</taxon>
        <taxon>Paenibacillaceae</taxon>
        <taxon>Paenibacillus</taxon>
    </lineage>
</organism>
<reference evidence="2 3" key="2">
    <citation type="journal article" date="2016" name="Genome Announc.">
        <title>Genome Sequence of a Gram-Positive Diazotroph, Paenibacillus durus Type Strain ATCC 35681.</title>
        <authorList>
            <person name="Halim M.A."/>
            <person name="Rahman A.Y."/>
            <person name="Sim K.S."/>
            <person name="Yam H.C."/>
            <person name="Rahim A.A."/>
            <person name="Ghazali A.H."/>
            <person name="Najimudin N."/>
        </authorList>
    </citation>
    <scope>NUCLEOTIDE SEQUENCE [LARGE SCALE GENOMIC DNA]</scope>
    <source>
        <strain evidence="2 3">ATCC 35681</strain>
    </source>
</reference>
<dbReference type="HOGENOM" id="CLU_124423_0_0_9"/>
<dbReference type="Proteomes" id="UP000034189">
    <property type="component" value="Chromosome"/>
</dbReference>
<dbReference type="AlphaFoldDB" id="A0A0F7F7D7"/>
<evidence type="ECO:0000313" key="3">
    <source>
        <dbReference type="Proteomes" id="UP000034189"/>
    </source>
</evidence>
<keyword evidence="1" id="KW-0732">Signal</keyword>
<dbReference type="PATRIC" id="fig|1333534.5.peg.964"/>
<gene>
    <name evidence="2" type="ORF">VK70_04420</name>
</gene>
<dbReference type="EMBL" id="CP011114">
    <property type="protein sequence ID" value="AKG33919.1"/>
    <property type="molecule type" value="Genomic_DNA"/>
</dbReference>
<accession>A0A0F7F7D7</accession>